<comment type="similarity">
    <text evidence="2">Belongs to the ABC-2 integral membrane protein family.</text>
</comment>
<evidence type="ECO:0000256" key="2">
    <source>
        <dbReference type="ARBA" id="ARBA00007783"/>
    </source>
</evidence>
<keyword evidence="5 8" id="KW-0812">Transmembrane</keyword>
<evidence type="ECO:0000256" key="4">
    <source>
        <dbReference type="ARBA" id="ARBA00022475"/>
    </source>
</evidence>
<dbReference type="PANTHER" id="PTHR30294:SF48">
    <property type="entry name" value="LINEARMYCIN RESISTANCE PERMEASE PROTEIN LNRM"/>
    <property type="match status" value="1"/>
</dbReference>
<evidence type="ECO:0000313" key="10">
    <source>
        <dbReference type="EMBL" id="MBW7458725.1"/>
    </source>
</evidence>
<keyword evidence="6 8" id="KW-1133">Transmembrane helix</keyword>
<keyword evidence="3" id="KW-0813">Transport</keyword>
<dbReference type="Proteomes" id="UP001519887">
    <property type="component" value="Unassembled WGS sequence"/>
</dbReference>
<accession>A0ABS7CCQ6</accession>
<evidence type="ECO:0000256" key="6">
    <source>
        <dbReference type="ARBA" id="ARBA00022989"/>
    </source>
</evidence>
<evidence type="ECO:0000256" key="5">
    <source>
        <dbReference type="ARBA" id="ARBA00022692"/>
    </source>
</evidence>
<comment type="subcellular location">
    <subcellularLocation>
        <location evidence="1">Cell membrane</location>
        <topology evidence="1">Multi-pass membrane protein</topology>
    </subcellularLocation>
</comment>
<evidence type="ECO:0000313" key="11">
    <source>
        <dbReference type="Proteomes" id="UP001519887"/>
    </source>
</evidence>
<dbReference type="PANTHER" id="PTHR30294">
    <property type="entry name" value="MEMBRANE COMPONENT OF ABC TRANSPORTER YHHJ-RELATED"/>
    <property type="match status" value="1"/>
</dbReference>
<evidence type="ECO:0000256" key="1">
    <source>
        <dbReference type="ARBA" id="ARBA00004651"/>
    </source>
</evidence>
<feature type="transmembrane region" description="Helical" evidence="8">
    <location>
        <begin position="289"/>
        <end position="308"/>
    </location>
</feature>
<feature type="transmembrane region" description="Helical" evidence="8">
    <location>
        <begin position="179"/>
        <end position="201"/>
    </location>
</feature>
<sequence>MNTLSIALKEIKRDFRDRRTLFFMLAFPIVLMLILGMALTNAFTSNASIGSMKVLVKDTSSGMLSQSFQAFAKEIGSTGVQFETAKADIDGREEVAENRYQGYVELTDSGISLYGSDRSALEGNIVQGMLSAFTDKYNAAAAVEKSDPDKIGLVFAGSGGGYIQETSIIADRKAGSMDYYALAMTVMIALWSAMSAGELIRSEIKRGTVARLVAAPVSRSEIFIGKIMGNIVINMLCVVIIVFFSKFAFKAYWGDHLGLVLLVLLTEVVMAASFGLAASYLLKGTSSRGLVNLLVQLFSFFGGAYFPVDDVGGGIMSFVTELSPIRWANRGLTEIIYSNNLSAAWPVMGLNLGLAVLFLVISATIMKRREGL</sequence>
<keyword evidence="11" id="KW-1185">Reference proteome</keyword>
<feature type="transmembrane region" description="Helical" evidence="8">
    <location>
        <begin position="21"/>
        <end position="43"/>
    </location>
</feature>
<reference evidence="10 11" key="1">
    <citation type="submission" date="2021-07" db="EMBL/GenBank/DDBJ databases">
        <title>Paenibacillus radiodurans sp. nov., isolated from the southeastern edge of Tengger Desert.</title>
        <authorList>
            <person name="Zhang G."/>
        </authorList>
    </citation>
    <scope>NUCLEOTIDE SEQUENCE [LARGE SCALE GENOMIC DNA]</scope>
    <source>
        <strain evidence="10 11">CCM 7311</strain>
    </source>
</reference>
<dbReference type="PROSITE" id="PS51012">
    <property type="entry name" value="ABC_TM2"/>
    <property type="match status" value="1"/>
</dbReference>
<dbReference type="Pfam" id="PF12698">
    <property type="entry name" value="ABC2_membrane_3"/>
    <property type="match status" value="1"/>
</dbReference>
<dbReference type="InterPro" id="IPR013525">
    <property type="entry name" value="ABC2_TM"/>
</dbReference>
<protein>
    <submittedName>
        <fullName evidence="10">ABC transporter permease</fullName>
    </submittedName>
</protein>
<dbReference type="RefSeq" id="WP_210039311.1">
    <property type="nucleotide sequence ID" value="NZ_JBHLVU010000005.1"/>
</dbReference>
<feature type="domain" description="ABC transmembrane type-2" evidence="9">
    <location>
        <begin position="139"/>
        <end position="369"/>
    </location>
</feature>
<gene>
    <name evidence="10" type="ORF">K0U00_32240</name>
</gene>
<dbReference type="InterPro" id="IPR051449">
    <property type="entry name" value="ABC-2_transporter_component"/>
</dbReference>
<evidence type="ECO:0000256" key="7">
    <source>
        <dbReference type="ARBA" id="ARBA00023136"/>
    </source>
</evidence>
<dbReference type="InterPro" id="IPR047817">
    <property type="entry name" value="ABC2_TM_bact-type"/>
</dbReference>
<feature type="transmembrane region" description="Helical" evidence="8">
    <location>
        <begin position="222"/>
        <end position="245"/>
    </location>
</feature>
<evidence type="ECO:0000256" key="8">
    <source>
        <dbReference type="SAM" id="Phobius"/>
    </source>
</evidence>
<proteinExistence type="inferred from homology"/>
<evidence type="ECO:0000259" key="9">
    <source>
        <dbReference type="PROSITE" id="PS51012"/>
    </source>
</evidence>
<comment type="caution">
    <text evidence="10">The sequence shown here is derived from an EMBL/GenBank/DDBJ whole genome shotgun (WGS) entry which is preliminary data.</text>
</comment>
<dbReference type="EMBL" id="JAHZIK010001318">
    <property type="protein sequence ID" value="MBW7458725.1"/>
    <property type="molecule type" value="Genomic_DNA"/>
</dbReference>
<organism evidence="10 11">
    <name type="scientific">Paenibacillus sepulcri</name>
    <dbReference type="NCBI Taxonomy" id="359917"/>
    <lineage>
        <taxon>Bacteria</taxon>
        <taxon>Bacillati</taxon>
        <taxon>Bacillota</taxon>
        <taxon>Bacilli</taxon>
        <taxon>Bacillales</taxon>
        <taxon>Paenibacillaceae</taxon>
        <taxon>Paenibacillus</taxon>
    </lineage>
</organism>
<feature type="transmembrane region" description="Helical" evidence="8">
    <location>
        <begin position="343"/>
        <end position="366"/>
    </location>
</feature>
<keyword evidence="7 8" id="KW-0472">Membrane</keyword>
<name>A0ABS7CCQ6_9BACL</name>
<evidence type="ECO:0000256" key="3">
    <source>
        <dbReference type="ARBA" id="ARBA00022448"/>
    </source>
</evidence>
<keyword evidence="4" id="KW-1003">Cell membrane</keyword>
<feature type="transmembrane region" description="Helical" evidence="8">
    <location>
        <begin position="257"/>
        <end position="282"/>
    </location>
</feature>